<dbReference type="Proteomes" id="UP000612055">
    <property type="component" value="Unassembled WGS sequence"/>
</dbReference>
<comment type="caution">
    <text evidence="5">The sequence shown here is derived from an EMBL/GenBank/DDBJ whole genome shotgun (WGS) entry which is preliminary data.</text>
</comment>
<feature type="compositionally biased region" description="Pro residues" evidence="4">
    <location>
        <begin position="526"/>
        <end position="543"/>
    </location>
</feature>
<dbReference type="Pfam" id="PF12796">
    <property type="entry name" value="Ank_2"/>
    <property type="match status" value="2"/>
</dbReference>
<feature type="compositionally biased region" description="Low complexity" evidence="4">
    <location>
        <begin position="773"/>
        <end position="782"/>
    </location>
</feature>
<feature type="compositionally biased region" description="Low complexity" evidence="4">
    <location>
        <begin position="369"/>
        <end position="381"/>
    </location>
</feature>
<reference evidence="5" key="1">
    <citation type="journal article" date="2020" name="bioRxiv">
        <title>Comparative genomics of Chlamydomonas.</title>
        <authorList>
            <person name="Craig R.J."/>
            <person name="Hasan A.R."/>
            <person name="Ness R.W."/>
            <person name="Keightley P.D."/>
        </authorList>
    </citation>
    <scope>NUCLEOTIDE SEQUENCE</scope>
    <source>
        <strain evidence="5">CCAP 11/70</strain>
    </source>
</reference>
<sequence>MGNCMGQPYGDTPLLAALAAGNEVTAVAAVRAKPSVFAQRQGPQRRTMAHVCADAGQLGALVKCCELIWRTQPDSSGQTHEPPPPPPCRHPLILEACNAFDGVGLTPLMLACKQGHPEVVRYLLDQGADPWLGEAGPAARSALHHAAQGNQAGCVEALLGCPHVAKTGRVRGGEGRLVDFPSATGRTPLHVAAARGWMEVAAALCSHGASPTCRTWGGDADTWLHVPTGSTPLHVAAASQNLDMCVLLLAHWGANLRALDVTDPRVVADGERRTPQELPALAANARLRALLDPATPIQEVLAAAKGVQAPSMRPDSAPAPQLHKSATFGEYRRGSEGSSHSNSVDFIPATSPDDAGDTPEDAPIPLLDSASNAGSGSGSHPAAATAAVLVPGASARVVVADPAPPLRAGFLSDLPPLPGKAPRTSNPQGGAKWPPALEPLSKGAAPDVERMGFAPPRMASGKQLLGSQSMQRGPDDPEGSVQPSLPGGGLPSILRGGPSSKQVVPSHLPPLLPPNRRLGPGGAGAPLPPLGPATPSPQPPTPTPVFLKSSSMARQPTNPIPATPPLAPEHAAGVLLYAAERTSLGMGAQRVLRASHPGEVGGPSTPPPWPVPEDEEALFGGEAGAGPGDVQPMAPPGALVDMEEEGLPGAAARGGGLAARRPARASESHANLDPPESGDVWPPRPSVRQSSPGAAAAAATAVVGGLPSLSAGGAAPSPSTNNAQGRGTGLGHSLASLFRRGPSVRSLQVGSDATKGLPSAPGHAGAAGGAGVAPGALAASPSMGRSAWNAPPAPSTPEER</sequence>
<keyword evidence="1" id="KW-0677">Repeat</keyword>
<feature type="repeat" description="ANK" evidence="3">
    <location>
        <begin position="228"/>
        <end position="261"/>
    </location>
</feature>
<dbReference type="Gene3D" id="1.25.40.20">
    <property type="entry name" value="Ankyrin repeat-containing domain"/>
    <property type="match status" value="2"/>
</dbReference>
<dbReference type="PROSITE" id="PS50297">
    <property type="entry name" value="ANK_REP_REGION"/>
    <property type="match status" value="3"/>
</dbReference>
<feature type="region of interest" description="Disordered" evidence="4">
    <location>
        <begin position="595"/>
        <end position="800"/>
    </location>
</feature>
<dbReference type="InterPro" id="IPR036770">
    <property type="entry name" value="Ankyrin_rpt-contain_sf"/>
</dbReference>
<dbReference type="PANTHER" id="PTHR24198:SF165">
    <property type="entry name" value="ANKYRIN REPEAT-CONTAINING PROTEIN-RELATED"/>
    <property type="match status" value="1"/>
</dbReference>
<feature type="repeat" description="ANK" evidence="3">
    <location>
        <begin position="184"/>
        <end position="216"/>
    </location>
</feature>
<dbReference type="PROSITE" id="PS50088">
    <property type="entry name" value="ANK_REPEAT"/>
    <property type="match status" value="3"/>
</dbReference>
<gene>
    <name evidence="5" type="ORF">HYH03_008143</name>
</gene>
<accession>A0A835Y3U7</accession>
<feature type="region of interest" description="Disordered" evidence="4">
    <location>
        <begin position="330"/>
        <end position="381"/>
    </location>
</feature>
<dbReference type="EMBL" id="JAEHOE010000036">
    <property type="protein sequence ID" value="KAG2493626.1"/>
    <property type="molecule type" value="Genomic_DNA"/>
</dbReference>
<evidence type="ECO:0000313" key="5">
    <source>
        <dbReference type="EMBL" id="KAG2493626.1"/>
    </source>
</evidence>
<feature type="compositionally biased region" description="Low complexity" evidence="4">
    <location>
        <begin position="694"/>
        <end position="719"/>
    </location>
</feature>
<dbReference type="PANTHER" id="PTHR24198">
    <property type="entry name" value="ANKYRIN REPEAT AND PROTEIN KINASE DOMAIN-CONTAINING PROTEIN"/>
    <property type="match status" value="1"/>
</dbReference>
<protein>
    <submittedName>
        <fullName evidence="5">Uncharacterized protein</fullName>
    </submittedName>
</protein>
<feature type="region of interest" description="Disordered" evidence="4">
    <location>
        <begin position="410"/>
        <end position="567"/>
    </location>
</feature>
<organism evidence="5 6">
    <name type="scientific">Edaphochlamys debaryana</name>
    <dbReference type="NCBI Taxonomy" id="47281"/>
    <lineage>
        <taxon>Eukaryota</taxon>
        <taxon>Viridiplantae</taxon>
        <taxon>Chlorophyta</taxon>
        <taxon>core chlorophytes</taxon>
        <taxon>Chlorophyceae</taxon>
        <taxon>CS clade</taxon>
        <taxon>Chlamydomonadales</taxon>
        <taxon>Chlamydomonadales incertae sedis</taxon>
        <taxon>Edaphochlamys</taxon>
    </lineage>
</organism>
<name>A0A835Y3U7_9CHLO</name>
<evidence type="ECO:0000256" key="3">
    <source>
        <dbReference type="PROSITE-ProRule" id="PRU00023"/>
    </source>
</evidence>
<dbReference type="SUPFAM" id="SSF48403">
    <property type="entry name" value="Ankyrin repeat"/>
    <property type="match status" value="1"/>
</dbReference>
<evidence type="ECO:0000256" key="2">
    <source>
        <dbReference type="ARBA" id="ARBA00023043"/>
    </source>
</evidence>
<feature type="compositionally biased region" description="Polar residues" evidence="4">
    <location>
        <begin position="548"/>
        <end position="557"/>
    </location>
</feature>
<feature type="compositionally biased region" description="Pro residues" evidence="4">
    <location>
        <begin position="791"/>
        <end position="800"/>
    </location>
</feature>
<dbReference type="AlphaFoldDB" id="A0A835Y3U7"/>
<dbReference type="SMART" id="SM00248">
    <property type="entry name" value="ANK"/>
    <property type="match status" value="5"/>
</dbReference>
<proteinExistence type="predicted"/>
<evidence type="ECO:0000256" key="4">
    <source>
        <dbReference type="SAM" id="MobiDB-lite"/>
    </source>
</evidence>
<evidence type="ECO:0000256" key="1">
    <source>
        <dbReference type="ARBA" id="ARBA00022737"/>
    </source>
</evidence>
<dbReference type="OrthoDB" id="194358at2759"/>
<evidence type="ECO:0000313" key="6">
    <source>
        <dbReference type="Proteomes" id="UP000612055"/>
    </source>
</evidence>
<keyword evidence="6" id="KW-1185">Reference proteome</keyword>
<feature type="compositionally biased region" description="Pro residues" evidence="4">
    <location>
        <begin position="558"/>
        <end position="567"/>
    </location>
</feature>
<feature type="repeat" description="ANK" evidence="3">
    <location>
        <begin position="103"/>
        <end position="129"/>
    </location>
</feature>
<keyword evidence="2 3" id="KW-0040">ANK repeat</keyword>
<dbReference type="InterPro" id="IPR002110">
    <property type="entry name" value="Ankyrin_rpt"/>
</dbReference>